<feature type="region of interest" description="Disordered" evidence="12">
    <location>
        <begin position="195"/>
        <end position="224"/>
    </location>
</feature>
<dbReference type="Gene3D" id="3.30.40.10">
    <property type="entry name" value="Zinc/RING finger domain, C3HC4 (zinc finger)"/>
    <property type="match status" value="1"/>
</dbReference>
<proteinExistence type="inferred from homology"/>
<dbReference type="InterPro" id="IPR039399">
    <property type="entry name" value="Deltex_C_sf"/>
</dbReference>
<dbReference type="PANTHER" id="PTHR12622">
    <property type="entry name" value="DELTEX-RELATED"/>
    <property type="match status" value="1"/>
</dbReference>
<feature type="domain" description="WWE" evidence="14">
    <location>
        <begin position="1"/>
        <end position="85"/>
    </location>
</feature>
<dbReference type="Pfam" id="PF18102">
    <property type="entry name" value="DTC"/>
    <property type="match status" value="1"/>
</dbReference>
<comment type="catalytic activity">
    <reaction evidence="1 11">
        <text>S-ubiquitinyl-[E2 ubiquitin-conjugating enzyme]-L-cysteine + [acceptor protein]-L-lysine = [E2 ubiquitin-conjugating enzyme]-L-cysteine + N(6)-ubiquitinyl-[acceptor protein]-L-lysine.</text>
        <dbReference type="EC" id="2.3.2.27"/>
    </reaction>
</comment>
<dbReference type="InterPro" id="IPR037197">
    <property type="entry name" value="WWE_dom_sf"/>
</dbReference>
<gene>
    <name evidence="15" type="ORF">NTJ_10163</name>
</gene>
<dbReference type="Pfam" id="PF13639">
    <property type="entry name" value="zf-RING_2"/>
    <property type="match status" value="1"/>
</dbReference>
<accession>A0ABN7B1B0</accession>
<feature type="compositionally biased region" description="Polar residues" evidence="12">
    <location>
        <begin position="203"/>
        <end position="212"/>
    </location>
</feature>
<feature type="compositionally biased region" description="Low complexity" evidence="12">
    <location>
        <begin position="272"/>
        <end position="285"/>
    </location>
</feature>
<dbReference type="InterPro" id="IPR018123">
    <property type="entry name" value="WWE-dom_subgr"/>
</dbReference>
<dbReference type="Proteomes" id="UP001307889">
    <property type="component" value="Chromosome 8"/>
</dbReference>
<keyword evidence="6" id="KW-0677">Repeat</keyword>
<dbReference type="InterPro" id="IPR013083">
    <property type="entry name" value="Znf_RING/FYVE/PHD"/>
</dbReference>
<dbReference type="Pfam" id="PF02825">
    <property type="entry name" value="WWE"/>
    <property type="match status" value="2"/>
</dbReference>
<feature type="domain" description="RING-type" evidence="13">
    <location>
        <begin position="362"/>
        <end position="411"/>
    </location>
</feature>
<feature type="domain" description="WWE" evidence="14">
    <location>
        <begin position="86"/>
        <end position="165"/>
    </location>
</feature>
<keyword evidence="9" id="KW-0914">Notch signaling pathway</keyword>
<evidence type="ECO:0000256" key="6">
    <source>
        <dbReference type="ARBA" id="ARBA00022737"/>
    </source>
</evidence>
<evidence type="ECO:0000256" key="1">
    <source>
        <dbReference type="ARBA" id="ARBA00000900"/>
    </source>
</evidence>
<keyword evidence="16" id="KW-1185">Reference proteome</keyword>
<organism evidence="15 16">
    <name type="scientific">Nesidiocoris tenuis</name>
    <dbReference type="NCBI Taxonomy" id="355587"/>
    <lineage>
        <taxon>Eukaryota</taxon>
        <taxon>Metazoa</taxon>
        <taxon>Ecdysozoa</taxon>
        <taxon>Arthropoda</taxon>
        <taxon>Hexapoda</taxon>
        <taxon>Insecta</taxon>
        <taxon>Pterygota</taxon>
        <taxon>Neoptera</taxon>
        <taxon>Paraneoptera</taxon>
        <taxon>Hemiptera</taxon>
        <taxon>Heteroptera</taxon>
        <taxon>Panheteroptera</taxon>
        <taxon>Cimicomorpha</taxon>
        <taxon>Miridae</taxon>
        <taxon>Dicyphina</taxon>
        <taxon>Nesidiocoris</taxon>
    </lineage>
</organism>
<comment type="similarity">
    <text evidence="3 11">Belongs to the Deltex family.</text>
</comment>
<dbReference type="InterPro" id="IPR001841">
    <property type="entry name" value="Znf_RING"/>
</dbReference>
<dbReference type="Gene3D" id="3.30.390.130">
    <property type="match status" value="1"/>
</dbReference>
<evidence type="ECO:0000256" key="2">
    <source>
        <dbReference type="ARBA" id="ARBA00004906"/>
    </source>
</evidence>
<dbReference type="SUPFAM" id="SSF57850">
    <property type="entry name" value="RING/U-box"/>
    <property type="match status" value="1"/>
</dbReference>
<dbReference type="InterPro" id="IPR039396">
    <property type="entry name" value="Deltex_C"/>
</dbReference>
<name>A0ABN7B1B0_9HEMI</name>
<dbReference type="EMBL" id="AP028916">
    <property type="protein sequence ID" value="BES97349.1"/>
    <property type="molecule type" value="Genomic_DNA"/>
</dbReference>
<evidence type="ECO:0000256" key="8">
    <source>
        <dbReference type="ARBA" id="ARBA00022833"/>
    </source>
</evidence>
<comment type="pathway">
    <text evidence="2 11">Protein modification; protein ubiquitination.</text>
</comment>
<keyword evidence="7 10" id="KW-0863">Zinc-finger</keyword>
<feature type="compositionally biased region" description="Polar residues" evidence="12">
    <location>
        <begin position="241"/>
        <end position="252"/>
    </location>
</feature>
<dbReference type="SMART" id="SM00678">
    <property type="entry name" value="WWE"/>
    <property type="match status" value="2"/>
</dbReference>
<evidence type="ECO:0000256" key="4">
    <source>
        <dbReference type="ARBA" id="ARBA00022679"/>
    </source>
</evidence>
<keyword evidence="5 11" id="KW-0479">Metal-binding</keyword>
<dbReference type="PROSITE" id="PS50918">
    <property type="entry name" value="WWE"/>
    <property type="match status" value="2"/>
</dbReference>
<reference evidence="15 16" key="1">
    <citation type="submission" date="2023-09" db="EMBL/GenBank/DDBJ databases">
        <title>Nesidiocoris tenuis whole genome shotgun sequence.</title>
        <authorList>
            <person name="Shibata T."/>
            <person name="Shimoda M."/>
            <person name="Kobayashi T."/>
            <person name="Uehara T."/>
        </authorList>
    </citation>
    <scope>NUCLEOTIDE SEQUENCE [LARGE SCALE GENOMIC DNA]</scope>
    <source>
        <strain evidence="15 16">Japan</strain>
    </source>
</reference>
<evidence type="ECO:0000256" key="5">
    <source>
        <dbReference type="ARBA" id="ARBA00022723"/>
    </source>
</evidence>
<dbReference type="SUPFAM" id="SSF117839">
    <property type="entry name" value="WWE domain"/>
    <property type="match status" value="2"/>
</dbReference>
<dbReference type="Gene3D" id="3.30.720.50">
    <property type="match status" value="2"/>
</dbReference>
<keyword evidence="11" id="KW-0963">Cytoplasm</keyword>
<dbReference type="EC" id="2.3.2.27" evidence="11"/>
<keyword evidence="4 11" id="KW-0808">Transferase</keyword>
<evidence type="ECO:0000256" key="9">
    <source>
        <dbReference type="ARBA" id="ARBA00022976"/>
    </source>
</evidence>
<dbReference type="InterPro" id="IPR039398">
    <property type="entry name" value="Deltex_fam"/>
</dbReference>
<evidence type="ECO:0000259" key="14">
    <source>
        <dbReference type="PROSITE" id="PS50918"/>
    </source>
</evidence>
<evidence type="ECO:0000313" key="15">
    <source>
        <dbReference type="EMBL" id="BES97349.1"/>
    </source>
</evidence>
<evidence type="ECO:0000256" key="10">
    <source>
        <dbReference type="PROSITE-ProRule" id="PRU00175"/>
    </source>
</evidence>
<evidence type="ECO:0000256" key="12">
    <source>
        <dbReference type="SAM" id="MobiDB-lite"/>
    </source>
</evidence>
<protein>
    <recommendedName>
        <fullName evidence="11">E3 ubiquitin-protein ligase</fullName>
        <ecNumber evidence="11">2.3.2.27</ecNumber>
    </recommendedName>
</protein>
<dbReference type="CDD" id="cd09633">
    <property type="entry name" value="Deltex_C"/>
    <property type="match status" value="1"/>
</dbReference>
<keyword evidence="8 11" id="KW-0862">Zinc</keyword>
<feature type="region of interest" description="Disordered" evidence="12">
    <location>
        <begin position="241"/>
        <end position="295"/>
    </location>
</feature>
<evidence type="ECO:0000256" key="3">
    <source>
        <dbReference type="ARBA" id="ARBA00009413"/>
    </source>
</evidence>
<comment type="subcellular location">
    <subcellularLocation>
        <location evidence="11">Cytoplasm</location>
    </subcellularLocation>
</comment>
<evidence type="ECO:0000313" key="16">
    <source>
        <dbReference type="Proteomes" id="UP001307889"/>
    </source>
</evidence>
<sequence length="547" mass="60634">MKMAGQSHAHAVVVWEWENRQGRWRPYSPEVSQLLERAHCKKLTRVMLSDADPALDKFYINLRTKQQCSEEVGSAGDAIPHNVRRMCYPPDSPAGKGSKWEWSGDGPSEWHTYDMEVQCLIEAAWAKGDQTIDVSKTYLGLPYIINFCNLTQVRNNTGFVRNIRRVQQAPYPLVKLNPNEPIFVPGKRMQLQNGDSKMANGSKKANSCQTNKKTLKKSKHASEGHGNIARTILNNLNIFGHNSKNGSHPNQPVNGVAGGVNGVANSSIQRRSNSSLLDADSSSTKSGRRPSVDTVSTYLSHESEHKNSKLDLLDCSNGSDDVFVFDTRKSSPSHGAIVGVDAASTGISKYVIALEQSIDGDCPICLCPFRSGMSVALSRCSHALHLDCLNSMLTSQPNFPNWLYIECPLCHEIYGEKRGNQPRGTMDWTIVDPIIPGHPNVSLIQITYHIPSGIQGREHPNPGRPYYAVGFPRVCYLPDSKRGRHVLKLLQVAWKRRLVFTVGRSLTTGREDVITWNGIHQKTEPMAALSPNFLDNCIKELATLGVT</sequence>
<evidence type="ECO:0000256" key="11">
    <source>
        <dbReference type="RuleBase" id="RU367105"/>
    </source>
</evidence>
<dbReference type="SMART" id="SM00184">
    <property type="entry name" value="RING"/>
    <property type="match status" value="1"/>
</dbReference>
<dbReference type="PROSITE" id="PS50089">
    <property type="entry name" value="ZF_RING_2"/>
    <property type="match status" value="1"/>
</dbReference>
<evidence type="ECO:0000259" key="13">
    <source>
        <dbReference type="PROSITE" id="PS50089"/>
    </source>
</evidence>
<evidence type="ECO:0000256" key="7">
    <source>
        <dbReference type="ARBA" id="ARBA00022771"/>
    </source>
</evidence>
<dbReference type="InterPro" id="IPR004170">
    <property type="entry name" value="WWE_dom"/>
</dbReference>